<gene>
    <name evidence="2" type="ORF">GCM10023235_72060</name>
</gene>
<feature type="compositionally biased region" description="Low complexity" evidence="1">
    <location>
        <begin position="129"/>
        <end position="156"/>
    </location>
</feature>
<evidence type="ECO:0000256" key="1">
    <source>
        <dbReference type="SAM" id="MobiDB-lite"/>
    </source>
</evidence>
<organism evidence="2 3">
    <name type="scientific">Kitasatospora terrestris</name>
    <dbReference type="NCBI Taxonomy" id="258051"/>
    <lineage>
        <taxon>Bacteria</taxon>
        <taxon>Bacillati</taxon>
        <taxon>Actinomycetota</taxon>
        <taxon>Actinomycetes</taxon>
        <taxon>Kitasatosporales</taxon>
        <taxon>Streptomycetaceae</taxon>
        <taxon>Kitasatospora</taxon>
    </lineage>
</organism>
<evidence type="ECO:0000313" key="3">
    <source>
        <dbReference type="Proteomes" id="UP001501752"/>
    </source>
</evidence>
<keyword evidence="3" id="KW-1185">Reference proteome</keyword>
<sequence>MTWYEGPCRITVVGVDADWPQRIVVEIRRGETVVIPGTVGASELIDDSACGRGWDLSLEHEYDGAWRPNVRATQGRWADVDGVRSQLVWSKDHDWPNRANRERNVVIRIDRAEARRPAAERTTRAVPVGTGSAAREARTTAATGEARATAAAPRGGWTEAGSGVRVATSGGGWASGPDPAAGGRPVTSSGGGTGTGGGRTTATDGGGAEVSW</sequence>
<name>A0ABP9EM01_9ACTN</name>
<dbReference type="RefSeq" id="WP_345701116.1">
    <property type="nucleotide sequence ID" value="NZ_BAABIS010000001.1"/>
</dbReference>
<comment type="caution">
    <text evidence="2">The sequence shown here is derived from an EMBL/GenBank/DDBJ whole genome shotgun (WGS) entry which is preliminary data.</text>
</comment>
<dbReference type="Proteomes" id="UP001501752">
    <property type="component" value="Unassembled WGS sequence"/>
</dbReference>
<feature type="compositionally biased region" description="Gly residues" evidence="1">
    <location>
        <begin position="189"/>
        <end position="212"/>
    </location>
</feature>
<dbReference type="EMBL" id="BAABIS010000001">
    <property type="protein sequence ID" value="GAA4881365.1"/>
    <property type="molecule type" value="Genomic_DNA"/>
</dbReference>
<proteinExistence type="predicted"/>
<accession>A0ABP9EM01</accession>
<reference evidence="3" key="1">
    <citation type="journal article" date="2019" name="Int. J. Syst. Evol. Microbiol.">
        <title>The Global Catalogue of Microorganisms (GCM) 10K type strain sequencing project: providing services to taxonomists for standard genome sequencing and annotation.</title>
        <authorList>
            <consortium name="The Broad Institute Genomics Platform"/>
            <consortium name="The Broad Institute Genome Sequencing Center for Infectious Disease"/>
            <person name="Wu L."/>
            <person name="Ma J."/>
        </authorList>
    </citation>
    <scope>NUCLEOTIDE SEQUENCE [LARGE SCALE GENOMIC DNA]</scope>
    <source>
        <strain evidence="3">JCM 13006</strain>
    </source>
</reference>
<evidence type="ECO:0000313" key="2">
    <source>
        <dbReference type="EMBL" id="GAA4881365.1"/>
    </source>
</evidence>
<protein>
    <submittedName>
        <fullName evidence="2">Uncharacterized protein</fullName>
    </submittedName>
</protein>
<feature type="region of interest" description="Disordered" evidence="1">
    <location>
        <begin position="115"/>
        <end position="212"/>
    </location>
</feature>